<organism evidence="1 2">
    <name type="scientific">Araneus ventricosus</name>
    <name type="common">Orbweaver spider</name>
    <name type="synonym">Epeira ventricosa</name>
    <dbReference type="NCBI Taxonomy" id="182803"/>
    <lineage>
        <taxon>Eukaryota</taxon>
        <taxon>Metazoa</taxon>
        <taxon>Ecdysozoa</taxon>
        <taxon>Arthropoda</taxon>
        <taxon>Chelicerata</taxon>
        <taxon>Arachnida</taxon>
        <taxon>Araneae</taxon>
        <taxon>Araneomorphae</taxon>
        <taxon>Entelegynae</taxon>
        <taxon>Araneoidea</taxon>
        <taxon>Araneidae</taxon>
        <taxon>Araneus</taxon>
    </lineage>
</organism>
<name>A0A4Y2GN37_ARAVE</name>
<evidence type="ECO:0000313" key="1">
    <source>
        <dbReference type="EMBL" id="GBM53908.1"/>
    </source>
</evidence>
<evidence type="ECO:0008006" key="3">
    <source>
        <dbReference type="Google" id="ProtNLM"/>
    </source>
</evidence>
<dbReference type="Proteomes" id="UP000499080">
    <property type="component" value="Unassembled WGS sequence"/>
</dbReference>
<proteinExistence type="predicted"/>
<reference evidence="1 2" key="1">
    <citation type="journal article" date="2019" name="Sci. Rep.">
        <title>Orb-weaving spider Araneus ventricosus genome elucidates the spidroin gene catalogue.</title>
        <authorList>
            <person name="Kono N."/>
            <person name="Nakamura H."/>
            <person name="Ohtoshi R."/>
            <person name="Moran D.A.P."/>
            <person name="Shinohara A."/>
            <person name="Yoshida Y."/>
            <person name="Fujiwara M."/>
            <person name="Mori M."/>
            <person name="Tomita M."/>
            <person name="Arakawa K."/>
        </authorList>
    </citation>
    <scope>NUCLEOTIDE SEQUENCE [LARGE SCALE GENOMIC DNA]</scope>
</reference>
<comment type="caution">
    <text evidence="1">The sequence shown here is derived from an EMBL/GenBank/DDBJ whole genome shotgun (WGS) entry which is preliminary data.</text>
</comment>
<accession>A0A4Y2GN37</accession>
<protein>
    <recommendedName>
        <fullName evidence="3">Chitin-binding type-2 domain-containing protein</fullName>
    </recommendedName>
</protein>
<evidence type="ECO:0000313" key="2">
    <source>
        <dbReference type="Proteomes" id="UP000499080"/>
    </source>
</evidence>
<gene>
    <name evidence="1" type="ORF">AVEN_64831_1</name>
</gene>
<dbReference type="AlphaFoldDB" id="A0A4Y2GN37"/>
<sequence>MKKLSAKSCVTKRGTIIWPVKILDEFSRRVQNWKWSDYYDRLSGYTYHSSEFKTAKKRVSLEPGTIINPKKFKRESACTSGVKTVPIADNWDMFYNCDDGYRYRCPHGDYFGGSDCKKSIENAHTFNKYPMFRFKPFSVDDWILPFNYGVPKQQVSCSAPEIEFNSVYNICSHPDCTRFPFLSQMKNFSINLKNERSECAFDSVNRRIVKQDIPHRCLFWSQRLIPEAVSYMNACTKGDTVESGHLMLDATLYMTCEEAQMFVFCPSALRKGIVQIRSFFACVPSSEAIVDATGTIEFEHNEIAEIHSANSDLTPDPTLVQINQETEQTIPVGKVIDVK</sequence>
<keyword evidence="2" id="KW-1185">Reference proteome</keyword>
<dbReference type="EMBL" id="BGPR01001437">
    <property type="protein sequence ID" value="GBM53908.1"/>
    <property type="molecule type" value="Genomic_DNA"/>
</dbReference>